<reference evidence="1" key="1">
    <citation type="journal article" date="2023" name="Mol. Phylogenet. Evol.">
        <title>Genome-scale phylogeny and comparative genomics of the fungal order Sordariales.</title>
        <authorList>
            <person name="Hensen N."/>
            <person name="Bonometti L."/>
            <person name="Westerberg I."/>
            <person name="Brannstrom I.O."/>
            <person name="Guillou S."/>
            <person name="Cros-Aarteil S."/>
            <person name="Calhoun S."/>
            <person name="Haridas S."/>
            <person name="Kuo A."/>
            <person name="Mondo S."/>
            <person name="Pangilinan J."/>
            <person name="Riley R."/>
            <person name="LaButti K."/>
            <person name="Andreopoulos B."/>
            <person name="Lipzen A."/>
            <person name="Chen C."/>
            <person name="Yan M."/>
            <person name="Daum C."/>
            <person name="Ng V."/>
            <person name="Clum A."/>
            <person name="Steindorff A."/>
            <person name="Ohm R.A."/>
            <person name="Martin F."/>
            <person name="Silar P."/>
            <person name="Natvig D.O."/>
            <person name="Lalanne C."/>
            <person name="Gautier V."/>
            <person name="Ament-Velasquez S.L."/>
            <person name="Kruys A."/>
            <person name="Hutchinson M.I."/>
            <person name="Powell A.J."/>
            <person name="Barry K."/>
            <person name="Miller A.N."/>
            <person name="Grigoriev I.V."/>
            <person name="Debuchy R."/>
            <person name="Gladieux P."/>
            <person name="Hiltunen Thoren M."/>
            <person name="Johannesson H."/>
        </authorList>
    </citation>
    <scope>NUCLEOTIDE SEQUENCE</scope>
    <source>
        <strain evidence="1">CBS 232.78</strain>
    </source>
</reference>
<comment type="caution">
    <text evidence="1">The sequence shown here is derived from an EMBL/GenBank/DDBJ whole genome shotgun (WGS) entry which is preliminary data.</text>
</comment>
<proteinExistence type="predicted"/>
<protein>
    <submittedName>
        <fullName evidence="1">Uncharacterized protein</fullName>
    </submittedName>
</protein>
<organism evidence="1 2">
    <name type="scientific">Podospora didyma</name>
    <dbReference type="NCBI Taxonomy" id="330526"/>
    <lineage>
        <taxon>Eukaryota</taxon>
        <taxon>Fungi</taxon>
        <taxon>Dikarya</taxon>
        <taxon>Ascomycota</taxon>
        <taxon>Pezizomycotina</taxon>
        <taxon>Sordariomycetes</taxon>
        <taxon>Sordariomycetidae</taxon>
        <taxon>Sordariales</taxon>
        <taxon>Podosporaceae</taxon>
        <taxon>Podospora</taxon>
    </lineage>
</organism>
<dbReference type="EMBL" id="JAULSW010000009">
    <property type="protein sequence ID" value="KAK3370404.1"/>
    <property type="molecule type" value="Genomic_DNA"/>
</dbReference>
<evidence type="ECO:0000313" key="2">
    <source>
        <dbReference type="Proteomes" id="UP001285441"/>
    </source>
</evidence>
<dbReference type="Proteomes" id="UP001285441">
    <property type="component" value="Unassembled WGS sequence"/>
</dbReference>
<gene>
    <name evidence="1" type="ORF">B0H63DRAFT_528125</name>
</gene>
<dbReference type="AlphaFoldDB" id="A0AAE0K5E1"/>
<name>A0AAE0K5E1_9PEZI</name>
<evidence type="ECO:0000313" key="1">
    <source>
        <dbReference type="EMBL" id="KAK3370404.1"/>
    </source>
</evidence>
<sequence length="95" mass="10771">MTDGAFESHGDEKYLAEQWRPESGVKNDGDVLWLNDIIDMNKDAQLTYTAYGKDAAPAVLYSFCGILIGVPPYGEDGRMAVEKIYANYEDDREWR</sequence>
<keyword evidence="2" id="KW-1185">Reference proteome</keyword>
<reference evidence="1" key="2">
    <citation type="submission" date="2023-06" db="EMBL/GenBank/DDBJ databases">
        <authorList>
            <consortium name="Lawrence Berkeley National Laboratory"/>
            <person name="Haridas S."/>
            <person name="Hensen N."/>
            <person name="Bonometti L."/>
            <person name="Westerberg I."/>
            <person name="Brannstrom I.O."/>
            <person name="Guillou S."/>
            <person name="Cros-Aarteil S."/>
            <person name="Calhoun S."/>
            <person name="Kuo A."/>
            <person name="Mondo S."/>
            <person name="Pangilinan J."/>
            <person name="Riley R."/>
            <person name="LaButti K."/>
            <person name="Andreopoulos B."/>
            <person name="Lipzen A."/>
            <person name="Chen C."/>
            <person name="Yanf M."/>
            <person name="Daum C."/>
            <person name="Ng V."/>
            <person name="Clum A."/>
            <person name="Steindorff A."/>
            <person name="Ohm R."/>
            <person name="Martin F."/>
            <person name="Silar P."/>
            <person name="Natvig D."/>
            <person name="Lalanne C."/>
            <person name="Gautier V."/>
            <person name="Ament-velasquez S.L."/>
            <person name="Kruys A."/>
            <person name="Hutchinson M.I."/>
            <person name="Powell A.J."/>
            <person name="Barry K."/>
            <person name="Miller A.N."/>
            <person name="Grigoriev I.V."/>
            <person name="Debuchy R."/>
            <person name="Gladieux P."/>
            <person name="Thoren M.H."/>
            <person name="Johannesson H."/>
        </authorList>
    </citation>
    <scope>NUCLEOTIDE SEQUENCE</scope>
    <source>
        <strain evidence="1">CBS 232.78</strain>
    </source>
</reference>
<accession>A0AAE0K5E1</accession>